<dbReference type="AlphaFoldDB" id="A0A1G1ZL84"/>
<dbReference type="Pfam" id="PF13365">
    <property type="entry name" value="Trypsin_2"/>
    <property type="match status" value="1"/>
</dbReference>
<evidence type="ECO:0000256" key="1">
    <source>
        <dbReference type="SAM" id="Phobius"/>
    </source>
</evidence>
<gene>
    <name evidence="2" type="ORF">A3A16_00770</name>
</gene>
<dbReference type="SUPFAM" id="SSF50494">
    <property type="entry name" value="Trypsin-like serine proteases"/>
    <property type="match status" value="1"/>
</dbReference>
<protein>
    <recommendedName>
        <fullName evidence="4">Serine protease</fullName>
    </recommendedName>
</protein>
<comment type="caution">
    <text evidence="2">The sequence shown here is derived from an EMBL/GenBank/DDBJ whole genome shotgun (WGS) entry which is preliminary data.</text>
</comment>
<reference evidence="2 3" key="1">
    <citation type="journal article" date="2016" name="Nat. Commun.">
        <title>Thousands of microbial genomes shed light on interconnected biogeochemical processes in an aquifer system.</title>
        <authorList>
            <person name="Anantharaman K."/>
            <person name="Brown C.T."/>
            <person name="Hug L.A."/>
            <person name="Sharon I."/>
            <person name="Castelle C.J."/>
            <person name="Probst A.J."/>
            <person name="Thomas B.C."/>
            <person name="Singh A."/>
            <person name="Wilkins M.J."/>
            <person name="Karaoz U."/>
            <person name="Brodie E.L."/>
            <person name="Williams K.H."/>
            <person name="Hubbard S.S."/>
            <person name="Banfield J.F."/>
        </authorList>
    </citation>
    <scope>NUCLEOTIDE SEQUENCE [LARGE SCALE GENOMIC DNA]</scope>
</reference>
<feature type="transmembrane region" description="Helical" evidence="1">
    <location>
        <begin position="21"/>
        <end position="39"/>
    </location>
</feature>
<evidence type="ECO:0000313" key="3">
    <source>
        <dbReference type="Proteomes" id="UP000177942"/>
    </source>
</evidence>
<name>A0A1G1ZL84_9BACT</name>
<dbReference type="PRINTS" id="PR00834">
    <property type="entry name" value="PROTEASES2C"/>
</dbReference>
<dbReference type="EMBL" id="MHJJ01000014">
    <property type="protein sequence ID" value="OGY65209.1"/>
    <property type="molecule type" value="Genomic_DNA"/>
</dbReference>
<dbReference type="Proteomes" id="UP000177942">
    <property type="component" value="Unassembled WGS sequence"/>
</dbReference>
<dbReference type="GO" id="GO:0004252">
    <property type="term" value="F:serine-type endopeptidase activity"/>
    <property type="evidence" value="ECO:0007669"/>
    <property type="project" value="InterPro"/>
</dbReference>
<dbReference type="GO" id="GO:0006508">
    <property type="term" value="P:proteolysis"/>
    <property type="evidence" value="ECO:0007669"/>
    <property type="project" value="InterPro"/>
</dbReference>
<keyword evidence="1" id="KW-0472">Membrane</keyword>
<dbReference type="InterPro" id="IPR009003">
    <property type="entry name" value="Peptidase_S1_PA"/>
</dbReference>
<dbReference type="InterPro" id="IPR001940">
    <property type="entry name" value="Peptidase_S1C"/>
</dbReference>
<evidence type="ECO:0008006" key="4">
    <source>
        <dbReference type="Google" id="ProtNLM"/>
    </source>
</evidence>
<keyword evidence="1" id="KW-1133">Transmembrane helix</keyword>
<sequence length="281" mass="31219">MPYYRRRRYGSASKLAYHFQTFSVLAAGLALSYILLFVVPQKIESPRKSALSQRSQRVREANKEQEALDLVYTRLLLRQILTEADYLVGIKIEHLTELRDGCAGSIIERNGAYFVLTVAHIRNGICCPMDCVYVYPQDSANREEVELIGYDSRLDVAILKFKNPLFRFDGRVARLGSSTLINEGEPVILLRAPLGDRDNLGLGEIKSNDFDDFYSPGDLVPRLVYTCPSAPGDSGSPVLNLDGEIIGMHIGCNPLDGKTKLAIPANSIAAVLDELIRGIKR</sequence>
<dbReference type="PANTHER" id="PTHR43019">
    <property type="entry name" value="SERINE ENDOPROTEASE DEGS"/>
    <property type="match status" value="1"/>
</dbReference>
<organism evidence="2 3">
    <name type="scientific">Candidatus Harrisonbacteria bacterium RIFCSPLOWO2_01_FULL_44_18</name>
    <dbReference type="NCBI Taxonomy" id="1798407"/>
    <lineage>
        <taxon>Bacteria</taxon>
        <taxon>Candidatus Harrisoniibacteriota</taxon>
    </lineage>
</organism>
<keyword evidence="1" id="KW-0812">Transmembrane</keyword>
<dbReference type="PANTHER" id="PTHR43019:SF23">
    <property type="entry name" value="PROTEASE DO-LIKE 5, CHLOROPLASTIC"/>
    <property type="match status" value="1"/>
</dbReference>
<accession>A0A1G1ZL84</accession>
<dbReference type="STRING" id="1798407.A3A16_00770"/>
<dbReference type="Gene3D" id="2.40.10.120">
    <property type="match status" value="1"/>
</dbReference>
<evidence type="ECO:0000313" key="2">
    <source>
        <dbReference type="EMBL" id="OGY65209.1"/>
    </source>
</evidence>
<proteinExistence type="predicted"/>